<evidence type="ECO:0000313" key="9">
    <source>
        <dbReference type="Proteomes" id="UP000095751"/>
    </source>
</evidence>
<dbReference type="InterPro" id="IPR003020">
    <property type="entry name" value="HCO3_transpt_euk"/>
</dbReference>
<dbReference type="OrthoDB" id="38501at2759"/>
<dbReference type="PRINTS" id="PR01231">
    <property type="entry name" value="HCO3TRNSPORT"/>
</dbReference>
<feature type="domain" description="Bicarbonate transporter-like transmembrane" evidence="7">
    <location>
        <begin position="247"/>
        <end position="592"/>
    </location>
</feature>
<dbReference type="GO" id="GO:0050801">
    <property type="term" value="P:monoatomic ion homeostasis"/>
    <property type="evidence" value="ECO:0007669"/>
    <property type="project" value="TreeGrafter"/>
</dbReference>
<feature type="transmembrane region" description="Helical" evidence="6">
    <location>
        <begin position="119"/>
        <end position="139"/>
    </location>
</feature>
<comment type="subcellular location">
    <subcellularLocation>
        <location evidence="1">Membrane</location>
        <topology evidence="1">Multi-pass membrane protein</topology>
    </subcellularLocation>
</comment>
<dbReference type="GO" id="GO:0006820">
    <property type="term" value="P:monoatomic anion transport"/>
    <property type="evidence" value="ECO:0007669"/>
    <property type="project" value="InterPro"/>
</dbReference>
<feature type="transmembrane region" description="Helical" evidence="6">
    <location>
        <begin position="295"/>
        <end position="312"/>
    </location>
</feature>
<evidence type="ECO:0000313" key="8">
    <source>
        <dbReference type="EMBL" id="OEU21521.1"/>
    </source>
</evidence>
<feature type="compositionally biased region" description="Acidic residues" evidence="5">
    <location>
        <begin position="619"/>
        <end position="630"/>
    </location>
</feature>
<keyword evidence="9" id="KW-1185">Reference proteome</keyword>
<keyword evidence="2 6" id="KW-0812">Transmembrane</keyword>
<feature type="compositionally biased region" description="Polar residues" evidence="5">
    <location>
        <begin position="636"/>
        <end position="647"/>
    </location>
</feature>
<dbReference type="PANTHER" id="PTHR11453:SF127">
    <property type="entry name" value="SOLUTE CARRIER FAMILY 4 MEMBER 11"/>
    <property type="match status" value="1"/>
</dbReference>
<dbReference type="InterPro" id="IPR011531">
    <property type="entry name" value="HCO3_transpt-like_TM_dom"/>
</dbReference>
<keyword evidence="3 6" id="KW-1133">Transmembrane helix</keyword>
<protein>
    <recommendedName>
        <fullName evidence="7">Bicarbonate transporter-like transmembrane domain-containing protein</fullName>
    </recommendedName>
</protein>
<dbReference type="SUPFAM" id="SSF103473">
    <property type="entry name" value="MFS general substrate transporter"/>
    <property type="match status" value="1"/>
</dbReference>
<feature type="transmembrane region" description="Helical" evidence="6">
    <location>
        <begin position="369"/>
        <end position="387"/>
    </location>
</feature>
<feature type="compositionally biased region" description="Basic and acidic residues" evidence="5">
    <location>
        <begin position="37"/>
        <end position="57"/>
    </location>
</feature>
<feature type="transmembrane region" description="Helical" evidence="6">
    <location>
        <begin position="559"/>
        <end position="577"/>
    </location>
</feature>
<feature type="transmembrane region" description="Helical" evidence="6">
    <location>
        <begin position="533"/>
        <end position="552"/>
    </location>
</feature>
<dbReference type="KEGG" id="fcy:FRACYDRAFT_259908"/>
<feature type="transmembrane region" description="Helical" evidence="6">
    <location>
        <begin position="408"/>
        <end position="432"/>
    </location>
</feature>
<organism evidence="8 9">
    <name type="scientific">Fragilariopsis cylindrus CCMP1102</name>
    <dbReference type="NCBI Taxonomy" id="635003"/>
    <lineage>
        <taxon>Eukaryota</taxon>
        <taxon>Sar</taxon>
        <taxon>Stramenopiles</taxon>
        <taxon>Ochrophyta</taxon>
        <taxon>Bacillariophyta</taxon>
        <taxon>Bacillariophyceae</taxon>
        <taxon>Bacillariophycidae</taxon>
        <taxon>Bacillariales</taxon>
        <taxon>Bacillariaceae</taxon>
        <taxon>Fragilariopsis</taxon>
    </lineage>
</organism>
<feature type="transmembrane region" description="Helical" evidence="6">
    <location>
        <begin position="146"/>
        <end position="164"/>
    </location>
</feature>
<dbReference type="InParanoid" id="A0A1E7FTM0"/>
<evidence type="ECO:0000259" key="7">
    <source>
        <dbReference type="Pfam" id="PF00955"/>
    </source>
</evidence>
<feature type="domain" description="Bicarbonate transporter-like transmembrane" evidence="7">
    <location>
        <begin position="63"/>
        <end position="238"/>
    </location>
</feature>
<feature type="transmembrane region" description="Helical" evidence="6">
    <location>
        <begin position="488"/>
        <end position="513"/>
    </location>
</feature>
<dbReference type="InterPro" id="IPR036259">
    <property type="entry name" value="MFS_trans_sf"/>
</dbReference>
<evidence type="ECO:0000256" key="6">
    <source>
        <dbReference type="SAM" id="Phobius"/>
    </source>
</evidence>
<feature type="region of interest" description="Disordered" evidence="5">
    <location>
        <begin position="608"/>
        <end position="681"/>
    </location>
</feature>
<feature type="region of interest" description="Disordered" evidence="5">
    <location>
        <begin position="1"/>
        <end position="63"/>
    </location>
</feature>
<gene>
    <name evidence="8" type="ORF">FRACYDRAFT_259908</name>
</gene>
<evidence type="ECO:0000256" key="3">
    <source>
        <dbReference type="ARBA" id="ARBA00022989"/>
    </source>
</evidence>
<feature type="compositionally biased region" description="Polar residues" evidence="5">
    <location>
        <begin position="668"/>
        <end position="681"/>
    </location>
</feature>
<keyword evidence="4 6" id="KW-0472">Membrane</keyword>
<evidence type="ECO:0000256" key="5">
    <source>
        <dbReference type="SAM" id="MobiDB-lite"/>
    </source>
</evidence>
<evidence type="ECO:0000256" key="4">
    <source>
        <dbReference type="ARBA" id="ARBA00023136"/>
    </source>
</evidence>
<dbReference type="Proteomes" id="UP000095751">
    <property type="component" value="Unassembled WGS sequence"/>
</dbReference>
<proteinExistence type="predicted"/>
<accession>A0A1E7FTM0</accession>
<feature type="transmembrane region" description="Helical" evidence="6">
    <location>
        <begin position="255"/>
        <end position="274"/>
    </location>
</feature>
<name>A0A1E7FTM0_9STRA</name>
<sequence length="681" mass="75830">MNEESSSNRQQPRLVERYTGNNNNNKIGGGVCDADNNDTHQQKQQDGNNNDHDEHGNNKKKTWGRGIVSDFRRTVLTHWVKEMTNLNQTVIATTFFLFFACIAPAITFGAIYAKATGNWIGAIEMIAATAWCGIFYALVGGQPMMINGGTGPVLAFSAVLYSMAESLDVPFLTFNAWVGLWVAAYLCIAAFIDLNKIISYATRFTDEVFALLISMIFIINALGNPFAPVGIYYYFEEDHKSHDKYEDQIDYSYTATALLSLILCIGTVALAFFLKQIKFSPFAPNQITRNIVHDFAVVASIITMSVIGNVLFSNVKTETLNVPDTFAPTYSCCTAECTSNWPLDCEEEAEPYRQRPWIVNLLDLNGKTWVPIMAAGPAVLAFILVFLDDGITWHLINHPSHKLKHGDAYNYDTIIIAIMIAVNSMLGLPWLVAATVRSLNHIHAMATKTSTGKFTKVRETRLSGLGIHVLCLITIFALGLLKLIPMPVLYGVFLFMGIVSLGTNQFWTRFLFFFKQPSRYGDTGESFTHVKPWRIHLFTAIQLFLFIALYIVKGIKTIAIAFPIIIALCIPIRLYILPKLFTPDELILLDGDDKEIRECMEKDSFDFSDSNAASKEMSNSDEQEEEGENEYNDKNAQQSTAAATNSLGVEGGERNGFFSPVTEEEESNLVTSTQSPEAANV</sequence>
<dbReference type="AlphaFoldDB" id="A0A1E7FTM0"/>
<evidence type="ECO:0000256" key="1">
    <source>
        <dbReference type="ARBA" id="ARBA00004141"/>
    </source>
</evidence>
<feature type="transmembrane region" description="Helical" evidence="6">
    <location>
        <begin position="462"/>
        <end position="481"/>
    </location>
</feature>
<feature type="compositionally biased region" description="Polar residues" evidence="5">
    <location>
        <begin position="1"/>
        <end position="11"/>
    </location>
</feature>
<dbReference type="GO" id="GO:0005886">
    <property type="term" value="C:plasma membrane"/>
    <property type="evidence" value="ECO:0007669"/>
    <property type="project" value="TreeGrafter"/>
</dbReference>
<feature type="transmembrane region" description="Helical" evidence="6">
    <location>
        <begin position="208"/>
        <end position="235"/>
    </location>
</feature>
<feature type="transmembrane region" description="Helical" evidence="6">
    <location>
        <begin position="176"/>
        <end position="196"/>
    </location>
</feature>
<dbReference type="GO" id="GO:0005452">
    <property type="term" value="F:solute:inorganic anion antiporter activity"/>
    <property type="evidence" value="ECO:0007669"/>
    <property type="project" value="InterPro"/>
</dbReference>
<dbReference type="Pfam" id="PF00955">
    <property type="entry name" value="HCO3_cotransp"/>
    <property type="match status" value="2"/>
</dbReference>
<feature type="transmembrane region" description="Helical" evidence="6">
    <location>
        <begin position="90"/>
        <end position="113"/>
    </location>
</feature>
<reference evidence="8 9" key="1">
    <citation type="submission" date="2016-09" db="EMBL/GenBank/DDBJ databases">
        <title>Extensive genetic diversity and differential bi-allelic expression allows diatom success in the polar Southern Ocean.</title>
        <authorList>
            <consortium name="DOE Joint Genome Institute"/>
            <person name="Mock T."/>
            <person name="Otillar R.P."/>
            <person name="Strauss J."/>
            <person name="Dupont C."/>
            <person name="Frickenhaus S."/>
            <person name="Maumus F."/>
            <person name="Mcmullan M."/>
            <person name="Sanges R."/>
            <person name="Schmutz J."/>
            <person name="Toseland A."/>
            <person name="Valas R."/>
            <person name="Veluchamy A."/>
            <person name="Ward B.J."/>
            <person name="Allen A."/>
            <person name="Barry K."/>
            <person name="Falciatore A."/>
            <person name="Ferrante M."/>
            <person name="Fortunato A.E."/>
            <person name="Gloeckner G."/>
            <person name="Gruber A."/>
            <person name="Hipkin R."/>
            <person name="Janech M."/>
            <person name="Kroth P."/>
            <person name="Leese F."/>
            <person name="Lindquist E."/>
            <person name="Lyon B.R."/>
            <person name="Martin J."/>
            <person name="Mayer C."/>
            <person name="Parker M."/>
            <person name="Quesneville H."/>
            <person name="Raymond J."/>
            <person name="Uhlig C."/>
            <person name="Valentin K.U."/>
            <person name="Worden A.Z."/>
            <person name="Armbrust E.V."/>
            <person name="Bowler C."/>
            <person name="Green B."/>
            <person name="Moulton V."/>
            <person name="Van Oosterhout C."/>
            <person name="Grigoriev I."/>
        </authorList>
    </citation>
    <scope>NUCLEOTIDE SEQUENCE [LARGE SCALE GENOMIC DNA]</scope>
    <source>
        <strain evidence="8 9">CCMP1102</strain>
    </source>
</reference>
<dbReference type="PANTHER" id="PTHR11453">
    <property type="entry name" value="ANION EXCHANGE PROTEIN"/>
    <property type="match status" value="1"/>
</dbReference>
<evidence type="ECO:0000256" key="2">
    <source>
        <dbReference type="ARBA" id="ARBA00022692"/>
    </source>
</evidence>
<dbReference type="Gene3D" id="1.10.287.570">
    <property type="entry name" value="Helical hairpin bin"/>
    <property type="match status" value="1"/>
</dbReference>
<dbReference type="EMBL" id="KV784354">
    <property type="protein sequence ID" value="OEU21521.1"/>
    <property type="molecule type" value="Genomic_DNA"/>
</dbReference>